<proteinExistence type="predicted"/>
<feature type="compositionally biased region" description="Basic and acidic residues" evidence="1">
    <location>
        <begin position="246"/>
        <end position="259"/>
    </location>
</feature>
<dbReference type="Gene3D" id="3.40.50.1820">
    <property type="entry name" value="alpha/beta hydrolase"/>
    <property type="match status" value="1"/>
</dbReference>
<evidence type="ECO:0000259" key="2">
    <source>
        <dbReference type="Pfam" id="PF01738"/>
    </source>
</evidence>
<feature type="region of interest" description="Disordered" evidence="1">
    <location>
        <begin position="246"/>
        <end position="282"/>
    </location>
</feature>
<evidence type="ECO:0000256" key="1">
    <source>
        <dbReference type="SAM" id="MobiDB-lite"/>
    </source>
</evidence>
<feature type="compositionally biased region" description="Basic and acidic residues" evidence="1">
    <location>
        <begin position="272"/>
        <end position="282"/>
    </location>
</feature>
<keyword evidence="4" id="KW-1185">Reference proteome</keyword>
<evidence type="ECO:0000313" key="3">
    <source>
        <dbReference type="EMBL" id="OAG02956.1"/>
    </source>
</evidence>
<feature type="domain" description="Dienelactone hydrolase" evidence="2">
    <location>
        <begin position="42"/>
        <end position="295"/>
    </location>
</feature>
<organism evidence="3 4">
    <name type="scientific">Paraphaeosphaeria sporulosa</name>
    <dbReference type="NCBI Taxonomy" id="1460663"/>
    <lineage>
        <taxon>Eukaryota</taxon>
        <taxon>Fungi</taxon>
        <taxon>Dikarya</taxon>
        <taxon>Ascomycota</taxon>
        <taxon>Pezizomycotina</taxon>
        <taxon>Dothideomycetes</taxon>
        <taxon>Pleosporomycetidae</taxon>
        <taxon>Pleosporales</taxon>
        <taxon>Massarineae</taxon>
        <taxon>Didymosphaeriaceae</taxon>
        <taxon>Paraphaeosphaeria</taxon>
    </lineage>
</organism>
<name>A0A177C6C4_9PLEO</name>
<dbReference type="STRING" id="1460663.A0A177C6C4"/>
<accession>A0A177C6C4</accession>
<dbReference type="AlphaFoldDB" id="A0A177C6C4"/>
<dbReference type="PANTHER" id="PTHR17630">
    <property type="entry name" value="DIENELACTONE HYDROLASE"/>
    <property type="match status" value="1"/>
</dbReference>
<reference evidence="3 4" key="1">
    <citation type="submission" date="2016-05" db="EMBL/GenBank/DDBJ databases">
        <title>Comparative analysis of secretome profiles of manganese(II)-oxidizing ascomycete fungi.</title>
        <authorList>
            <consortium name="DOE Joint Genome Institute"/>
            <person name="Zeiner C.A."/>
            <person name="Purvine S.O."/>
            <person name="Zink E.M."/>
            <person name="Wu S."/>
            <person name="Pasa-Tolic L."/>
            <person name="Chaput D.L."/>
            <person name="Haridas S."/>
            <person name="Grigoriev I.V."/>
            <person name="Santelli C.M."/>
            <person name="Hansel C.M."/>
        </authorList>
    </citation>
    <scope>NUCLEOTIDE SEQUENCE [LARGE SCALE GENOMIC DNA]</scope>
    <source>
        <strain evidence="3 4">AP3s5-JAC2a</strain>
    </source>
</reference>
<dbReference type="GeneID" id="28768567"/>
<sequence>MSSCPWTNKKEEGKETACVECISGTIHAGLPQGTIEPLYGLNTYIVGNRTNPRAIIVIYSDVFSHNLPNNKLIADSYAKSGEYLVYMPDFFEGDPLGLNLADVLIPTDAAKQSVLSKYGGLLAGMPGYLMWISRHGKDKTHKACVDWLQKLRRSDEVKGKKIGMVGMCWGGRFVFRAARSSESIQLADGKKVPLIDAGVALHPSNVVLPEDVEGLTVPVSVGWGEVDIVTPFKQKGQIEEIMKKRAEAGDPPPEMEHKVYTPGRHGFSVRGNPEDPAERKALEDSVTQVLDWFEKRL</sequence>
<dbReference type="EMBL" id="KV441555">
    <property type="protein sequence ID" value="OAG02956.1"/>
    <property type="molecule type" value="Genomic_DNA"/>
</dbReference>
<dbReference type="InParanoid" id="A0A177C6C4"/>
<protein>
    <submittedName>
        <fullName evidence="3">Alpha/beta-hydrolase</fullName>
    </submittedName>
</protein>
<evidence type="ECO:0000313" key="4">
    <source>
        <dbReference type="Proteomes" id="UP000077069"/>
    </source>
</evidence>
<dbReference type="GO" id="GO:0016787">
    <property type="term" value="F:hydrolase activity"/>
    <property type="evidence" value="ECO:0007669"/>
    <property type="project" value="UniProtKB-KW"/>
</dbReference>
<dbReference type="SUPFAM" id="SSF53474">
    <property type="entry name" value="alpha/beta-Hydrolases"/>
    <property type="match status" value="1"/>
</dbReference>
<dbReference type="PANTHER" id="PTHR17630:SF87">
    <property type="entry name" value="DIENELACTONE HYDROLASE DOMAIN-CONTAINING PROTEIN"/>
    <property type="match status" value="1"/>
</dbReference>
<dbReference type="OrthoDB" id="17560at2759"/>
<dbReference type="Pfam" id="PF01738">
    <property type="entry name" value="DLH"/>
    <property type="match status" value="1"/>
</dbReference>
<gene>
    <name evidence="3" type="ORF">CC84DRAFT_1261615</name>
</gene>
<dbReference type="RefSeq" id="XP_018033321.1">
    <property type="nucleotide sequence ID" value="XM_018185081.1"/>
</dbReference>
<dbReference type="Proteomes" id="UP000077069">
    <property type="component" value="Unassembled WGS sequence"/>
</dbReference>
<dbReference type="InterPro" id="IPR029058">
    <property type="entry name" value="AB_hydrolase_fold"/>
</dbReference>
<keyword evidence="3" id="KW-0378">Hydrolase</keyword>
<dbReference type="InterPro" id="IPR002925">
    <property type="entry name" value="Dienelactn_hydro"/>
</dbReference>